<name>A0A5K1K0A1_9APHY</name>
<accession>A0A5K1K0A1</accession>
<feature type="region of interest" description="Disordered" evidence="1">
    <location>
        <begin position="85"/>
        <end position="151"/>
    </location>
</feature>
<sequence length="648" mass="70235">MRLILSHPQSKPSTRGRHSTRGRSSPRVALAPKSHSSARVSASITSDASASDTAFIPLHQDESTSNRSTASLVLTIDLEVREGDTTVSDVDVEDDPSSCSSPRDDPKGCIQYPAAAPHDEDFGGGELERMLSSPSSSSSCPEHLRLSSPPIDVEKIPPLRDESPASSLLPSLLNNGPSCPERCGDHATDSQALHWQDSGAAISLTEHVHTEQSCEPMWRRAIIVFPAKEMDEEDLYTTFEYAVAPGQWKPGGDIAETFSSATFRGLRDLALHFVCPGFEGEDYDERRKLRQLGIIEVVRQLGVVLGSSLSGLKVTVPWPELTFPCVPDILAVILDSFPVLAGLHFADVQCECDGCQNVYTDAAKFKQLQLSAVQCQLSGPLGSTRLSKITIEKKSMHSLERDFTKYIGDGAHLAREALLGACATSPNQGQRSIAARSQDEAQFFVKLLKRDIPSATHFLVLTPELRTSFSDPALDLSGDSDCPEDELSDELVPEMSLTASRPQNDDSVRRYKIIDSGSQPHGGSDASLMLIPRREFDDAIIPDDVDWYSACMAMQHLESGHNHGSRGIGTEPPALFPPCLNLIPGTWMATSTFGNEEVSVAGPSSSIQVPLDQVSHPGHFWAPGNLYCGEPDVPRFVATDTVRPSDLG</sequence>
<reference evidence="2" key="1">
    <citation type="submission" date="2019-10" db="EMBL/GenBank/DDBJ databases">
        <authorList>
            <person name="Nor Muhammad N."/>
        </authorList>
    </citation>
    <scope>NUCLEOTIDE SEQUENCE</scope>
</reference>
<proteinExistence type="predicted"/>
<feature type="region of interest" description="Disordered" evidence="1">
    <location>
        <begin position="476"/>
        <end position="503"/>
    </location>
</feature>
<feature type="region of interest" description="Disordered" evidence="1">
    <location>
        <begin position="1"/>
        <end position="49"/>
    </location>
</feature>
<feature type="compositionally biased region" description="Basic and acidic residues" evidence="1">
    <location>
        <begin position="117"/>
        <end position="129"/>
    </location>
</feature>
<evidence type="ECO:0000313" key="2">
    <source>
        <dbReference type="EMBL" id="VWO98203.1"/>
    </source>
</evidence>
<keyword evidence="2" id="KW-0378">Hydrolase</keyword>
<dbReference type="GO" id="GO:0102007">
    <property type="term" value="F:acyl-L-homoserine-lactone lactonohydrolase activity"/>
    <property type="evidence" value="ECO:0007669"/>
    <property type="project" value="UniProtKB-EC"/>
</dbReference>
<dbReference type="AlphaFoldDB" id="A0A5K1K0A1"/>
<protein>
    <submittedName>
        <fullName evidence="2">N-acyl homoserine lactonase (AHL-lactonase) (Acyl-homoserine lactonase) (EC)</fullName>
        <ecNumber evidence="2">3.1.1.81</ecNumber>
    </submittedName>
</protein>
<feature type="compositionally biased region" description="Acidic residues" evidence="1">
    <location>
        <begin position="481"/>
        <end position="492"/>
    </location>
</feature>
<organism evidence="2">
    <name type="scientific">Ganoderma boninense</name>
    <dbReference type="NCBI Taxonomy" id="34458"/>
    <lineage>
        <taxon>Eukaryota</taxon>
        <taxon>Fungi</taxon>
        <taxon>Dikarya</taxon>
        <taxon>Basidiomycota</taxon>
        <taxon>Agaricomycotina</taxon>
        <taxon>Agaricomycetes</taxon>
        <taxon>Polyporales</taxon>
        <taxon>Polyporaceae</taxon>
        <taxon>Ganoderma</taxon>
    </lineage>
</organism>
<gene>
    <name evidence="2" type="primary">Q9L8R8</name>
</gene>
<dbReference type="EMBL" id="LR726797">
    <property type="protein sequence ID" value="VWO98203.1"/>
    <property type="molecule type" value="Genomic_DNA"/>
</dbReference>
<evidence type="ECO:0000256" key="1">
    <source>
        <dbReference type="SAM" id="MobiDB-lite"/>
    </source>
</evidence>
<dbReference type="EC" id="3.1.1.81" evidence="2"/>
<feature type="compositionally biased region" description="Low complexity" evidence="1">
    <location>
        <begin position="130"/>
        <end position="141"/>
    </location>
</feature>